<dbReference type="AlphaFoldDB" id="A0AAU6T019"/>
<proteinExistence type="predicted"/>
<evidence type="ECO:0000256" key="4">
    <source>
        <dbReference type="ARBA" id="ARBA00022741"/>
    </source>
</evidence>
<evidence type="ECO:0000313" key="8">
    <source>
        <dbReference type="EMBL" id="XAG25531.1"/>
    </source>
</evidence>
<sequence>MTNTLSALSSIPIVLTIAGSDSGGAAGIQADIKAISATGSYACSAITAITSQNTLGVTAILPIAIEHIASQLDAIFSDFTVAAVKIGMLADSQIIHIVAEKLRHYQPKIIVLDPVMVATSGDALLAEQAVNDLKQQLLPLATVITPNLPEAVVLTGCPMPKHDQQLDEIITALQALPSQAVLLKGGHFTASANSHDWLICGSRVTCFSGRRIHTSNTHGTGCTLSAALASYLAQGLSLEQAVTRAKHYISQAILHADQLQVGKGHGPVHHFYALQGKIHTEQKKIETGYRNRFQLSKKRSRLVTD</sequence>
<gene>
    <name evidence="8" type="primary">thiD</name>
    <name evidence="8" type="ORF">MRM62_05080</name>
</gene>
<dbReference type="GO" id="GO:0008902">
    <property type="term" value="F:hydroxymethylpyrimidine kinase activity"/>
    <property type="evidence" value="ECO:0007669"/>
    <property type="project" value="UniProtKB-EC"/>
</dbReference>
<feature type="domain" description="Pyridoxamine kinase/Phosphomethylpyrimidine kinase" evidence="7">
    <location>
        <begin position="21"/>
        <end position="269"/>
    </location>
</feature>
<dbReference type="GO" id="GO:0005829">
    <property type="term" value="C:cytosol"/>
    <property type="evidence" value="ECO:0007669"/>
    <property type="project" value="TreeGrafter"/>
</dbReference>
<accession>A0AAU6T019</accession>
<keyword evidence="4" id="KW-0547">Nucleotide-binding</keyword>
<dbReference type="FunFam" id="3.40.1190.20:FF:000003">
    <property type="entry name" value="Phosphomethylpyrimidine kinase ThiD"/>
    <property type="match status" value="1"/>
</dbReference>
<dbReference type="GO" id="GO:0005524">
    <property type="term" value="F:ATP binding"/>
    <property type="evidence" value="ECO:0007669"/>
    <property type="project" value="UniProtKB-KW"/>
</dbReference>
<dbReference type="GO" id="GO:0008972">
    <property type="term" value="F:phosphomethylpyrimidine kinase activity"/>
    <property type="evidence" value="ECO:0007669"/>
    <property type="project" value="InterPro"/>
</dbReference>
<comment type="pathway">
    <text evidence="1">Cofactor biosynthesis; thiamine diphosphate biosynthesis.</text>
</comment>
<dbReference type="EMBL" id="CP095340">
    <property type="protein sequence ID" value="XAG25531.1"/>
    <property type="molecule type" value="Genomic_DNA"/>
</dbReference>
<dbReference type="SUPFAM" id="SSF53613">
    <property type="entry name" value="Ribokinase-like"/>
    <property type="match status" value="1"/>
</dbReference>
<dbReference type="InterPro" id="IPR029056">
    <property type="entry name" value="Ribokinase-like"/>
</dbReference>
<dbReference type="NCBIfam" id="TIGR00097">
    <property type="entry name" value="HMP-P_kinase"/>
    <property type="match status" value="1"/>
</dbReference>
<dbReference type="Pfam" id="PF08543">
    <property type="entry name" value="Phos_pyr_kin"/>
    <property type="match status" value="1"/>
</dbReference>
<evidence type="ECO:0000256" key="1">
    <source>
        <dbReference type="ARBA" id="ARBA00004948"/>
    </source>
</evidence>
<dbReference type="GO" id="GO:0009228">
    <property type="term" value="P:thiamine biosynthetic process"/>
    <property type="evidence" value="ECO:0007669"/>
    <property type="project" value="InterPro"/>
</dbReference>
<keyword evidence="6" id="KW-0067">ATP-binding</keyword>
<dbReference type="InterPro" id="IPR004399">
    <property type="entry name" value="HMP/HMP-P_kinase_dom"/>
</dbReference>
<name>A0AAU6T019_UNCXX</name>
<dbReference type="CDD" id="cd01169">
    <property type="entry name" value="HMPP_kinase"/>
    <property type="match status" value="1"/>
</dbReference>
<reference evidence="8" key="1">
    <citation type="submission" date="2022-03" db="EMBL/GenBank/DDBJ databases">
        <title>Sea Food Isolates.</title>
        <authorList>
            <person name="Li c."/>
        </authorList>
    </citation>
    <scope>NUCLEOTIDE SEQUENCE</scope>
    <source>
        <strain evidence="8">19CA03SA04</strain>
    </source>
</reference>
<evidence type="ECO:0000256" key="6">
    <source>
        <dbReference type="ARBA" id="ARBA00022840"/>
    </source>
</evidence>
<evidence type="ECO:0000256" key="3">
    <source>
        <dbReference type="ARBA" id="ARBA00022679"/>
    </source>
</evidence>
<organism evidence="8">
    <name type="scientific">bacterium 19CA03SA04</name>
    <dbReference type="NCBI Taxonomy" id="2920698"/>
    <lineage>
        <taxon>Bacteria</taxon>
    </lineage>
</organism>
<dbReference type="Gene3D" id="3.40.1190.20">
    <property type="match status" value="1"/>
</dbReference>
<keyword evidence="5 8" id="KW-0418">Kinase</keyword>
<evidence type="ECO:0000256" key="5">
    <source>
        <dbReference type="ARBA" id="ARBA00022777"/>
    </source>
</evidence>
<dbReference type="InterPro" id="IPR013749">
    <property type="entry name" value="PM/HMP-P_kinase-1"/>
</dbReference>
<dbReference type="PANTHER" id="PTHR20858:SF17">
    <property type="entry name" value="HYDROXYMETHYLPYRIMIDINE_PHOSPHOMETHYLPYRIMIDINE KINASE THI20-RELATED"/>
    <property type="match status" value="1"/>
</dbReference>
<evidence type="ECO:0000259" key="7">
    <source>
        <dbReference type="Pfam" id="PF08543"/>
    </source>
</evidence>
<keyword evidence="3 8" id="KW-0808">Transferase</keyword>
<evidence type="ECO:0000256" key="2">
    <source>
        <dbReference type="ARBA" id="ARBA00012135"/>
    </source>
</evidence>
<dbReference type="EC" id="2.7.1.49" evidence="2"/>
<protein>
    <recommendedName>
        <fullName evidence="2">hydroxymethylpyrimidine kinase</fullName>
        <ecNumber evidence="2">2.7.1.49</ecNumber>
    </recommendedName>
</protein>
<dbReference type="PANTHER" id="PTHR20858">
    <property type="entry name" value="PHOSPHOMETHYLPYRIMIDINE KINASE"/>
    <property type="match status" value="1"/>
</dbReference>